<comment type="caution">
    <text evidence="8">Lacks conserved residue(s) required for the propagation of feature annotation.</text>
</comment>
<dbReference type="GO" id="GO:0006270">
    <property type="term" value="P:DNA replication initiation"/>
    <property type="evidence" value="ECO:0007669"/>
    <property type="project" value="UniProtKB-UniRule"/>
</dbReference>
<comment type="subunit">
    <text evidence="8">Oligomerizes as a right-handed, spiral filament on DNA at oriC.</text>
</comment>
<evidence type="ECO:0000259" key="13">
    <source>
        <dbReference type="SMART" id="SM00760"/>
    </source>
</evidence>
<dbReference type="InterPro" id="IPR027417">
    <property type="entry name" value="P-loop_NTPase"/>
</dbReference>
<feature type="region of interest" description="Domain I, interacts with DnaA modulators" evidence="8">
    <location>
        <begin position="1"/>
        <end position="116"/>
    </location>
</feature>
<dbReference type="GO" id="GO:0005524">
    <property type="term" value="F:ATP binding"/>
    <property type="evidence" value="ECO:0007669"/>
    <property type="project" value="UniProtKB-UniRule"/>
</dbReference>
<dbReference type="GO" id="GO:0008289">
    <property type="term" value="F:lipid binding"/>
    <property type="evidence" value="ECO:0007669"/>
    <property type="project" value="UniProtKB-KW"/>
</dbReference>
<dbReference type="RefSeq" id="WP_147223471.1">
    <property type="nucleotide sequence ID" value="NZ_CAJGYY010000001.1"/>
</dbReference>
<evidence type="ECO:0000256" key="5">
    <source>
        <dbReference type="ARBA" id="ARBA00022840"/>
    </source>
</evidence>
<feature type="binding site" evidence="8">
    <location>
        <position position="205"/>
    </location>
    <ligand>
        <name>ATP</name>
        <dbReference type="ChEBI" id="CHEBI:30616"/>
    </ligand>
</feature>
<feature type="binding site" evidence="8">
    <location>
        <position position="207"/>
    </location>
    <ligand>
        <name>ATP</name>
        <dbReference type="ChEBI" id="CHEBI:30616"/>
    </ligand>
</feature>
<organism evidence="14 15">
    <name type="scientific">Psychrobacter frigidicola</name>
    <dbReference type="NCBI Taxonomy" id="45611"/>
    <lineage>
        <taxon>Bacteria</taxon>
        <taxon>Pseudomonadati</taxon>
        <taxon>Pseudomonadota</taxon>
        <taxon>Gammaproteobacteria</taxon>
        <taxon>Moraxellales</taxon>
        <taxon>Moraxellaceae</taxon>
        <taxon>Psychrobacter</taxon>
    </lineage>
</organism>
<keyword evidence="15" id="KW-1185">Reference proteome</keyword>
<dbReference type="Pfam" id="PF00308">
    <property type="entry name" value="Bac_DnaA"/>
    <property type="match status" value="1"/>
</dbReference>
<dbReference type="OrthoDB" id="9807019at2"/>
<dbReference type="CDD" id="cd06571">
    <property type="entry name" value="Bac_DnaA_C"/>
    <property type="match status" value="1"/>
</dbReference>
<dbReference type="Pfam" id="PF11638">
    <property type="entry name" value="DnaA_N"/>
    <property type="match status" value="1"/>
</dbReference>
<feature type="domain" description="Chromosomal replication initiator DnaA C-terminal" evidence="13">
    <location>
        <begin position="403"/>
        <end position="472"/>
    </location>
</feature>
<name>A0A5C7A2J9_9GAMM</name>
<gene>
    <name evidence="8 14" type="primary">dnaA</name>
    <name evidence="14" type="ORF">ES754_06905</name>
</gene>
<feature type="binding site" evidence="8">
    <location>
        <position position="209"/>
    </location>
    <ligand>
        <name>ATP</name>
        <dbReference type="ChEBI" id="CHEBI:30616"/>
    </ligand>
</feature>
<protein>
    <recommendedName>
        <fullName evidence="8 9">Chromosomal replication initiator protein DnaA</fullName>
    </recommendedName>
</protein>
<dbReference type="EMBL" id="VORZ01000002">
    <property type="protein sequence ID" value="TXD96767.1"/>
    <property type="molecule type" value="Genomic_DNA"/>
</dbReference>
<dbReference type="InterPro" id="IPR003593">
    <property type="entry name" value="AAA+_ATPase"/>
</dbReference>
<proteinExistence type="inferred from homology"/>
<dbReference type="InterPro" id="IPR010921">
    <property type="entry name" value="Trp_repressor/repl_initiator"/>
</dbReference>
<evidence type="ECO:0000256" key="3">
    <source>
        <dbReference type="ARBA" id="ARBA00022705"/>
    </source>
</evidence>
<dbReference type="InterPro" id="IPR001957">
    <property type="entry name" value="Chromosome_initiator_DnaA"/>
</dbReference>
<dbReference type="InterPro" id="IPR018312">
    <property type="entry name" value="Chromosome_initiator_DnaA_CS"/>
</dbReference>
<keyword evidence="7 8" id="KW-0238">DNA-binding</keyword>
<comment type="similarity">
    <text evidence="1 8 11">Belongs to the DnaA family.</text>
</comment>
<dbReference type="Gene3D" id="3.40.50.300">
    <property type="entry name" value="P-loop containing nucleotide triphosphate hydrolases"/>
    <property type="match status" value="1"/>
</dbReference>
<dbReference type="Gene3D" id="1.10.8.60">
    <property type="match status" value="1"/>
</dbReference>
<dbReference type="CDD" id="cd00009">
    <property type="entry name" value="AAA"/>
    <property type="match status" value="1"/>
</dbReference>
<comment type="domain">
    <text evidence="8">Domain I is involved in oligomerization and binding regulators, domain II is flexibile and of varying length in different bacteria, domain III forms the AAA+ region, while domain IV binds dsDNA.</text>
</comment>
<feature type="domain" description="AAA+ ATPase" evidence="12">
    <location>
        <begin position="194"/>
        <end position="320"/>
    </location>
</feature>
<dbReference type="PROSITE" id="PS01008">
    <property type="entry name" value="DNAA"/>
    <property type="match status" value="1"/>
</dbReference>
<evidence type="ECO:0000256" key="8">
    <source>
        <dbReference type="HAMAP-Rule" id="MF_00377"/>
    </source>
</evidence>
<comment type="subcellular location">
    <subcellularLocation>
        <location evidence="8">Cytoplasm</location>
    </subcellularLocation>
</comment>
<keyword evidence="4 8" id="KW-0547">Nucleotide-binding</keyword>
<dbReference type="Gene3D" id="3.30.300.180">
    <property type="match status" value="1"/>
</dbReference>
<dbReference type="Gene3D" id="1.10.1750.10">
    <property type="match status" value="1"/>
</dbReference>
<keyword evidence="6 8" id="KW-0446">Lipid-binding</keyword>
<evidence type="ECO:0000313" key="15">
    <source>
        <dbReference type="Proteomes" id="UP000321903"/>
    </source>
</evidence>
<dbReference type="InterPro" id="IPR013317">
    <property type="entry name" value="DnaA_dom"/>
</dbReference>
<dbReference type="AlphaFoldDB" id="A0A5C7A2J9"/>
<evidence type="ECO:0000256" key="10">
    <source>
        <dbReference type="RuleBase" id="RU000577"/>
    </source>
</evidence>
<evidence type="ECO:0000256" key="7">
    <source>
        <dbReference type="ARBA" id="ARBA00023125"/>
    </source>
</evidence>
<dbReference type="GO" id="GO:0005737">
    <property type="term" value="C:cytoplasm"/>
    <property type="evidence" value="ECO:0007669"/>
    <property type="project" value="UniProtKB-SubCell"/>
</dbReference>
<dbReference type="Pfam" id="PF08299">
    <property type="entry name" value="Bac_DnaA_C"/>
    <property type="match status" value="1"/>
</dbReference>
<comment type="caution">
    <text evidence="14">The sequence shown here is derived from an EMBL/GenBank/DDBJ whole genome shotgun (WGS) entry which is preliminary data.</text>
</comment>
<comment type="function">
    <text evidence="8 10">Plays an essential role in the initiation and regulation of chromosomal replication. ATP-DnaA binds to the origin of replication (oriC) to initiate formation of the DNA replication initiation complex once per cell cycle. Binds the DnaA box (a 9 base pair repeat at the origin) and separates the double-stranded (ds)DNA. Forms a right-handed helical filament on oriC DNA; dsDNA binds to the exterior of the filament while single-stranded (ss)DNA is stabiized in the filament's interior. The ATP-DnaA-oriC complex binds and stabilizes one strand of the AT-rich DNA unwinding element (DUE), permitting loading of DNA polymerase. After initiation quickly degrades to an ADP-DnaA complex that is not apt for DNA replication. Binds acidic phospholipids.</text>
</comment>
<evidence type="ECO:0000256" key="11">
    <source>
        <dbReference type="RuleBase" id="RU004227"/>
    </source>
</evidence>
<reference evidence="14 15" key="1">
    <citation type="submission" date="2019-08" db="EMBL/GenBank/DDBJ databases">
        <title>Genome sequence of Psychrobacter frigidicola ACAM304 (type strain).</title>
        <authorList>
            <person name="Bowman J.P."/>
        </authorList>
    </citation>
    <scope>NUCLEOTIDE SEQUENCE [LARGE SCALE GENOMIC DNA]</scope>
    <source>
        <strain evidence="14 15">ACAM 304</strain>
    </source>
</reference>
<dbReference type="PANTHER" id="PTHR30050">
    <property type="entry name" value="CHROMOSOMAL REPLICATION INITIATOR PROTEIN DNAA"/>
    <property type="match status" value="1"/>
</dbReference>
<dbReference type="InterPro" id="IPR038454">
    <property type="entry name" value="DnaA_N_sf"/>
</dbReference>
<dbReference type="SUPFAM" id="SSF52540">
    <property type="entry name" value="P-loop containing nucleoside triphosphate hydrolases"/>
    <property type="match status" value="1"/>
</dbReference>
<keyword evidence="3 8" id="KW-0235">DNA replication</keyword>
<evidence type="ECO:0000256" key="2">
    <source>
        <dbReference type="ARBA" id="ARBA00022490"/>
    </source>
</evidence>
<dbReference type="SMART" id="SM00760">
    <property type="entry name" value="Bac_DnaA_C"/>
    <property type="match status" value="1"/>
</dbReference>
<dbReference type="GO" id="GO:0006275">
    <property type="term" value="P:regulation of DNA replication"/>
    <property type="evidence" value="ECO:0007669"/>
    <property type="project" value="UniProtKB-UniRule"/>
</dbReference>
<dbReference type="InterPro" id="IPR020591">
    <property type="entry name" value="Chromosome_initiator_DnaA-like"/>
</dbReference>
<keyword evidence="5 8" id="KW-0067">ATP-binding</keyword>
<dbReference type="HAMAP" id="MF_00377">
    <property type="entry name" value="DnaA_bact"/>
    <property type="match status" value="1"/>
</dbReference>
<dbReference type="PRINTS" id="PR00051">
    <property type="entry name" value="DNAA"/>
</dbReference>
<evidence type="ECO:0000259" key="12">
    <source>
        <dbReference type="SMART" id="SM00382"/>
    </source>
</evidence>
<dbReference type="InterPro" id="IPR013159">
    <property type="entry name" value="DnaA_C"/>
</dbReference>
<dbReference type="SUPFAM" id="SSF48295">
    <property type="entry name" value="TrpR-like"/>
    <property type="match status" value="1"/>
</dbReference>
<evidence type="ECO:0000256" key="1">
    <source>
        <dbReference type="ARBA" id="ARBA00006583"/>
    </source>
</evidence>
<dbReference type="InterPro" id="IPR024633">
    <property type="entry name" value="DnaA_N_dom"/>
</dbReference>
<evidence type="ECO:0000313" key="14">
    <source>
        <dbReference type="EMBL" id="TXD96767.1"/>
    </source>
</evidence>
<evidence type="ECO:0000256" key="6">
    <source>
        <dbReference type="ARBA" id="ARBA00023121"/>
    </source>
</evidence>
<dbReference type="PANTHER" id="PTHR30050:SF2">
    <property type="entry name" value="CHROMOSOMAL REPLICATION INITIATOR PROTEIN DNAA"/>
    <property type="match status" value="1"/>
</dbReference>
<dbReference type="Proteomes" id="UP000321903">
    <property type="component" value="Unassembled WGS sequence"/>
</dbReference>
<feature type="region of interest" description="Domain IV, binds dsDNA" evidence="8">
    <location>
        <begin position="376"/>
        <end position="496"/>
    </location>
</feature>
<dbReference type="GO" id="GO:0003688">
    <property type="term" value="F:DNA replication origin binding"/>
    <property type="evidence" value="ECO:0007669"/>
    <property type="project" value="UniProtKB-UniRule"/>
</dbReference>
<sequence length="496" mass="55819">MIDTATLWDKCLEDLRYSVKDNVFTMWLRPLSAHQEAQTLIVRAPNDYFVSYIKKNHLNDIEQLVAKHSQGSIEEVVVHVDNASHSAHLDLEIDAKNVIDQASNSLFCESLFPEDSINPSPTPGSQRSQISSTIANSISVDSEAQKAAFADAADARSLSYLNPDFTFETFVTGKSNNLAYKACYELSKPQSKNRHNPLFIYGPSGLGKTHLMHSVASRYLKNNRSFYYFTSEKFINQLVYSLRNNKIEDFKKKIKKVDLLIVDDIHVLAGKTKSSNEFLTLFADFTSGDKQLILASDRHPSQMTEFDERFRSRFSWGLTVAVEPPEIDTRVQILQKKAAWFGMTLPKDCALFIAQNVVSNVRRLEGALNQVFANANLTGAPITLEMVQYALKDIVAMRVQAVNMDNIRKIVAEYYDVSVKDIMGRKRTRSIARPRQIAMALSRELTGDSFPNIGQSFGGRDHTTVMHACDKVAQLRAADPAFDKDYKSLSMMLQAA</sequence>
<dbReference type="GO" id="GO:0005886">
    <property type="term" value="C:plasma membrane"/>
    <property type="evidence" value="ECO:0007669"/>
    <property type="project" value="TreeGrafter"/>
</dbReference>
<accession>A0A5C7A2J9</accession>
<dbReference type="SMART" id="SM00382">
    <property type="entry name" value="AAA"/>
    <property type="match status" value="1"/>
</dbReference>
<evidence type="ECO:0000256" key="9">
    <source>
        <dbReference type="NCBIfam" id="TIGR00362"/>
    </source>
</evidence>
<evidence type="ECO:0000256" key="4">
    <source>
        <dbReference type="ARBA" id="ARBA00022741"/>
    </source>
</evidence>
<keyword evidence="2 8" id="KW-0963">Cytoplasm</keyword>
<dbReference type="NCBIfam" id="TIGR00362">
    <property type="entry name" value="DnaA"/>
    <property type="match status" value="1"/>
</dbReference>
<feature type="binding site" evidence="8">
    <location>
        <position position="208"/>
    </location>
    <ligand>
        <name>ATP</name>
        <dbReference type="ChEBI" id="CHEBI:30616"/>
    </ligand>
</feature>